<keyword evidence="1" id="KW-1133">Transmembrane helix</keyword>
<keyword evidence="1" id="KW-0812">Transmembrane</keyword>
<dbReference type="AlphaFoldDB" id="A0A4X2KSD6"/>
<name>A0A4X2KSD6_VOMUR</name>
<dbReference type="Ensembl" id="ENSVURT00010014665.1">
    <property type="protein sequence ID" value="ENSVURP00010012886.1"/>
    <property type="gene ID" value="ENSVURG00010009926.1"/>
</dbReference>
<organism evidence="2 3">
    <name type="scientific">Vombatus ursinus</name>
    <name type="common">Common wombat</name>
    <dbReference type="NCBI Taxonomy" id="29139"/>
    <lineage>
        <taxon>Eukaryota</taxon>
        <taxon>Metazoa</taxon>
        <taxon>Chordata</taxon>
        <taxon>Craniata</taxon>
        <taxon>Vertebrata</taxon>
        <taxon>Euteleostomi</taxon>
        <taxon>Mammalia</taxon>
        <taxon>Metatheria</taxon>
        <taxon>Diprotodontia</taxon>
        <taxon>Vombatidae</taxon>
        <taxon>Vombatus</taxon>
    </lineage>
</organism>
<accession>A0A4X2KSD6</accession>
<dbReference type="GeneTree" id="ENSGT00390000012635"/>
<proteinExistence type="predicted"/>
<reference evidence="2" key="3">
    <citation type="submission" date="2025-09" db="UniProtKB">
        <authorList>
            <consortium name="Ensembl"/>
        </authorList>
    </citation>
    <scope>IDENTIFICATION</scope>
</reference>
<keyword evidence="1" id="KW-0472">Membrane</keyword>
<evidence type="ECO:0000256" key="1">
    <source>
        <dbReference type="SAM" id="Phobius"/>
    </source>
</evidence>
<evidence type="ECO:0000313" key="2">
    <source>
        <dbReference type="Ensembl" id="ENSVURP00010012886.1"/>
    </source>
</evidence>
<keyword evidence="3" id="KW-1185">Reference proteome</keyword>
<dbReference type="OMA" id="QTFWLYS"/>
<protein>
    <submittedName>
        <fullName evidence="2">Uncharacterized protein</fullName>
    </submittedName>
</protein>
<reference evidence="2" key="2">
    <citation type="submission" date="2025-08" db="UniProtKB">
        <authorList>
            <consortium name="Ensembl"/>
        </authorList>
    </citation>
    <scope>IDENTIFICATION</scope>
</reference>
<sequence length="119" mass="13773">TLSLPCDGYFISFFLFFKSASRRLTCFSLKDRFVLDRMLWLYLIIIKFFCFFFSLFVELANGFSLVFLFTNSFLSGSLTIAVASLVSLSDLGFLWRCSMSLKESNSPLEERRQAHKKGQ</sequence>
<dbReference type="Proteomes" id="UP000314987">
    <property type="component" value="Unassembled WGS sequence"/>
</dbReference>
<reference evidence="3" key="1">
    <citation type="submission" date="2018-12" db="EMBL/GenBank/DDBJ databases">
        <authorList>
            <person name="Yazar S."/>
        </authorList>
    </citation>
    <scope>NUCLEOTIDE SEQUENCE [LARGE SCALE GENOMIC DNA]</scope>
</reference>
<evidence type="ECO:0000313" key="3">
    <source>
        <dbReference type="Proteomes" id="UP000314987"/>
    </source>
</evidence>
<feature type="transmembrane region" description="Helical" evidence="1">
    <location>
        <begin position="39"/>
        <end position="57"/>
    </location>
</feature>
<feature type="transmembrane region" description="Helical" evidence="1">
    <location>
        <begin position="63"/>
        <end position="86"/>
    </location>
</feature>